<evidence type="ECO:0000256" key="5">
    <source>
        <dbReference type="ARBA" id="ARBA00022670"/>
    </source>
</evidence>
<keyword evidence="6 8" id="KW-0378">Hydrolase</keyword>
<evidence type="ECO:0000313" key="12">
    <source>
        <dbReference type="Proteomes" id="UP000524462"/>
    </source>
</evidence>
<dbReference type="InterPro" id="IPR036286">
    <property type="entry name" value="LexA/Signal_pep-like_sf"/>
</dbReference>
<feature type="active site" evidence="7">
    <location>
        <position position="35"/>
    </location>
</feature>
<dbReference type="InterPro" id="IPR019533">
    <property type="entry name" value="Peptidase_S26"/>
</dbReference>
<organism evidence="11 12">
    <name type="scientific">Streptococcus porcinus</name>
    <dbReference type="NCBI Taxonomy" id="1340"/>
    <lineage>
        <taxon>Bacteria</taxon>
        <taxon>Bacillati</taxon>
        <taxon>Bacillota</taxon>
        <taxon>Bacilli</taxon>
        <taxon>Lactobacillales</taxon>
        <taxon>Streptococcaceae</taxon>
        <taxon>Streptococcus</taxon>
    </lineage>
</organism>
<evidence type="ECO:0000256" key="7">
    <source>
        <dbReference type="PIRSR" id="PIRSR600223-1"/>
    </source>
</evidence>
<dbReference type="GO" id="GO:0005886">
    <property type="term" value="C:plasma membrane"/>
    <property type="evidence" value="ECO:0007669"/>
    <property type="project" value="UniProtKB-SubCell"/>
</dbReference>
<dbReference type="PROSITE" id="PS00501">
    <property type="entry name" value="SPASE_I_1"/>
    <property type="match status" value="1"/>
</dbReference>
<dbReference type="CDD" id="cd06530">
    <property type="entry name" value="S26_SPase_I"/>
    <property type="match status" value="1"/>
</dbReference>
<dbReference type="PANTHER" id="PTHR43390:SF1">
    <property type="entry name" value="CHLOROPLAST PROCESSING PEPTIDASE"/>
    <property type="match status" value="1"/>
</dbReference>
<dbReference type="InterPro" id="IPR000223">
    <property type="entry name" value="Pept_S26A_signal_pept_1"/>
</dbReference>
<evidence type="ECO:0000256" key="1">
    <source>
        <dbReference type="ARBA" id="ARBA00000677"/>
    </source>
</evidence>
<dbReference type="AlphaFoldDB" id="A0A7W0AS12"/>
<evidence type="ECO:0000313" key="11">
    <source>
        <dbReference type="EMBL" id="MBA2795814.1"/>
    </source>
</evidence>
<dbReference type="Pfam" id="PF10502">
    <property type="entry name" value="Peptidase_S26"/>
    <property type="match status" value="1"/>
</dbReference>
<evidence type="ECO:0000259" key="10">
    <source>
        <dbReference type="Pfam" id="PF10502"/>
    </source>
</evidence>
<dbReference type="GO" id="GO:0009003">
    <property type="term" value="F:signal peptidase activity"/>
    <property type="evidence" value="ECO:0007669"/>
    <property type="project" value="UniProtKB-EC"/>
</dbReference>
<dbReference type="EMBL" id="JACEGE010000013">
    <property type="protein sequence ID" value="MBA2795814.1"/>
    <property type="molecule type" value="Genomic_DNA"/>
</dbReference>
<reference evidence="11 12" key="1">
    <citation type="submission" date="2020-07" db="EMBL/GenBank/DDBJ databases">
        <title>Molecular and genomic characterization of Streptococcus porcinus isolated from diseased swine in Brazil.</title>
        <authorList>
            <person name="Moreno L.Z."/>
            <person name="Matajira C.E.C."/>
            <person name="Poor A.P."/>
            <person name="Dutra M.C."/>
            <person name="Moreno A.M."/>
        </authorList>
    </citation>
    <scope>NUCLEOTIDE SEQUENCE [LARGE SCALE GENOMIC DNA]</scope>
    <source>
        <strain evidence="11 12">SP0816-2</strain>
    </source>
</reference>
<comment type="subcellular location">
    <subcellularLocation>
        <location evidence="2">Cell membrane</location>
        <topology evidence="2">Single-pass type II membrane protein</topology>
    </subcellularLocation>
    <subcellularLocation>
        <location evidence="9">Membrane</location>
        <topology evidence="9">Single-pass type II membrane protein</topology>
    </subcellularLocation>
</comment>
<dbReference type="PROSITE" id="PS00760">
    <property type="entry name" value="SPASE_I_2"/>
    <property type="match status" value="1"/>
</dbReference>
<dbReference type="PANTHER" id="PTHR43390">
    <property type="entry name" value="SIGNAL PEPTIDASE I"/>
    <property type="match status" value="1"/>
</dbReference>
<evidence type="ECO:0000256" key="9">
    <source>
        <dbReference type="RuleBase" id="RU362042"/>
    </source>
</evidence>
<dbReference type="InterPro" id="IPR019757">
    <property type="entry name" value="Pept_S26A_signal_pept_1_Lys-AS"/>
</dbReference>
<dbReference type="RefSeq" id="WP_181460000.1">
    <property type="nucleotide sequence ID" value="NZ_JACEGE010000013.1"/>
</dbReference>
<evidence type="ECO:0000256" key="6">
    <source>
        <dbReference type="ARBA" id="ARBA00022801"/>
    </source>
</evidence>
<evidence type="ECO:0000256" key="3">
    <source>
        <dbReference type="ARBA" id="ARBA00009370"/>
    </source>
</evidence>
<dbReference type="Proteomes" id="UP000524462">
    <property type="component" value="Unassembled WGS sequence"/>
</dbReference>
<protein>
    <recommendedName>
        <fullName evidence="4 8">Signal peptidase I</fullName>
        <ecNumber evidence="4 8">3.4.21.89</ecNumber>
    </recommendedName>
</protein>
<proteinExistence type="inferred from homology"/>
<gene>
    <name evidence="11" type="primary">lepB</name>
    <name evidence="11" type="ORF">H1B29_04880</name>
</gene>
<evidence type="ECO:0000256" key="2">
    <source>
        <dbReference type="ARBA" id="ARBA00004401"/>
    </source>
</evidence>
<dbReference type="InterPro" id="IPR019756">
    <property type="entry name" value="Pept_S26A_signal_pept_1_Ser-AS"/>
</dbReference>
<feature type="domain" description="Peptidase S26" evidence="10">
    <location>
        <begin position="6"/>
        <end position="189"/>
    </location>
</feature>
<dbReference type="GO" id="GO:0004252">
    <property type="term" value="F:serine-type endopeptidase activity"/>
    <property type="evidence" value="ECO:0007669"/>
    <property type="project" value="InterPro"/>
</dbReference>
<keyword evidence="5 8" id="KW-0645">Protease</keyword>
<feature type="active site" evidence="7">
    <location>
        <position position="76"/>
    </location>
</feature>
<dbReference type="SUPFAM" id="SSF51306">
    <property type="entry name" value="LexA/Signal peptidase"/>
    <property type="match status" value="1"/>
</dbReference>
<comment type="catalytic activity">
    <reaction evidence="1 8">
        <text>Cleavage of hydrophobic, N-terminal signal or leader sequences from secreted and periplasmic proteins.</text>
        <dbReference type="EC" id="3.4.21.89"/>
    </reaction>
</comment>
<dbReference type="NCBIfam" id="TIGR02227">
    <property type="entry name" value="sigpep_I_bact"/>
    <property type="match status" value="1"/>
</dbReference>
<dbReference type="Gene3D" id="2.10.109.10">
    <property type="entry name" value="Umud Fragment, subunit A"/>
    <property type="match status" value="1"/>
</dbReference>
<evidence type="ECO:0000256" key="8">
    <source>
        <dbReference type="RuleBase" id="RU003993"/>
    </source>
</evidence>
<sequence>MKNFIKEWGLFILFILIFGISRLTYWQPVRVDGHSMDPTLAHNERLIVLRHTKINRFDVVVAKEEEEDGQTKEIVKRVIGLPGDTISFKNDMLSINGKETQEPYLKEYLAAFQEDKLEKTYSYNTLFQELAKSANAFTVDSSGRTEFSITVPKGEYFLLGDDRIVSRDSREVGTFKKTDLIGKVKLRYWPINKFHIFQ</sequence>
<accession>A0A7W0AS12</accession>
<dbReference type="GO" id="GO:0006465">
    <property type="term" value="P:signal peptide processing"/>
    <property type="evidence" value="ECO:0007669"/>
    <property type="project" value="InterPro"/>
</dbReference>
<comment type="caution">
    <text evidence="11">The sequence shown here is derived from an EMBL/GenBank/DDBJ whole genome shotgun (WGS) entry which is preliminary data.</text>
</comment>
<dbReference type="EC" id="3.4.21.89" evidence="4 8"/>
<dbReference type="PRINTS" id="PR00727">
    <property type="entry name" value="LEADERPTASE"/>
</dbReference>
<comment type="similarity">
    <text evidence="3 9">Belongs to the peptidase S26 family.</text>
</comment>
<name>A0A7W0AS12_STRPO</name>
<evidence type="ECO:0000256" key="4">
    <source>
        <dbReference type="ARBA" id="ARBA00013208"/>
    </source>
</evidence>